<dbReference type="InterPro" id="IPR016032">
    <property type="entry name" value="Sig_transdc_resp-reg_C-effctor"/>
</dbReference>
<keyword evidence="2" id="KW-0805">Transcription regulation</keyword>
<dbReference type="PANTHER" id="PTHR43214">
    <property type="entry name" value="TWO-COMPONENT RESPONSE REGULATOR"/>
    <property type="match status" value="1"/>
</dbReference>
<evidence type="ECO:0000313" key="9">
    <source>
        <dbReference type="Proteomes" id="UP000504882"/>
    </source>
</evidence>
<accession>A0ABY2E716</accession>
<evidence type="ECO:0000256" key="4">
    <source>
        <dbReference type="ARBA" id="ARBA00023163"/>
    </source>
</evidence>
<dbReference type="CDD" id="cd06170">
    <property type="entry name" value="LuxR_C_like"/>
    <property type="match status" value="1"/>
</dbReference>
<dbReference type="Proteomes" id="UP000504882">
    <property type="component" value="Unassembled WGS sequence"/>
</dbReference>
<reference evidence="8 9" key="1">
    <citation type="submission" date="2019-03" db="EMBL/GenBank/DDBJ databases">
        <title>Genomic features of bacteria from cold environments.</title>
        <authorList>
            <person name="Shen L."/>
        </authorList>
    </citation>
    <scope>NUCLEOTIDE SEQUENCE [LARGE SCALE GENOMIC DNA]</scope>
    <source>
        <strain evidence="9">T3246-1</strain>
    </source>
</reference>
<dbReference type="InterPro" id="IPR058245">
    <property type="entry name" value="NreC/VraR/RcsB-like_REC"/>
</dbReference>
<evidence type="ECO:0000259" key="6">
    <source>
        <dbReference type="PROSITE" id="PS50043"/>
    </source>
</evidence>
<dbReference type="RefSeq" id="WP_133107478.1">
    <property type="nucleotide sequence ID" value="NZ_SMNA01000004.1"/>
</dbReference>
<sequence length="220" mass="23146">MPRPHRVLLVDDDALVRTGLRLILDSAADVEVVGEAGDGDEVITAVQAHAPDVILMDLRMARVDGIAATAAARALPNPPHVIVLTTWDVDDAVMRSLAAGAAGFLLKSAPPLDIIRAVRDVMAGDAVLSPRSTRQVLDHLSRDTAGAERQRAAEAMATLTAREGDVAIAVGHGLSNAEIARRLFVSEATVKTHLSAAQAKLGARNRVDVAVMAERAGLLR</sequence>
<evidence type="ECO:0000256" key="2">
    <source>
        <dbReference type="ARBA" id="ARBA00023015"/>
    </source>
</evidence>
<dbReference type="Pfam" id="PF00196">
    <property type="entry name" value="GerE"/>
    <property type="match status" value="1"/>
</dbReference>
<dbReference type="SMART" id="SM00448">
    <property type="entry name" value="REC"/>
    <property type="match status" value="1"/>
</dbReference>
<protein>
    <submittedName>
        <fullName evidence="8">Response regulator transcription factor</fullName>
    </submittedName>
</protein>
<evidence type="ECO:0000256" key="5">
    <source>
        <dbReference type="PROSITE-ProRule" id="PRU00169"/>
    </source>
</evidence>
<dbReference type="InterPro" id="IPR000792">
    <property type="entry name" value="Tscrpt_reg_LuxR_C"/>
</dbReference>
<dbReference type="Gene3D" id="3.40.50.2300">
    <property type="match status" value="1"/>
</dbReference>
<keyword evidence="3" id="KW-0238">DNA-binding</keyword>
<keyword evidence="4" id="KW-0804">Transcription</keyword>
<dbReference type="CDD" id="cd17535">
    <property type="entry name" value="REC_NarL-like"/>
    <property type="match status" value="1"/>
</dbReference>
<keyword evidence="1 5" id="KW-0597">Phosphoprotein</keyword>
<dbReference type="PANTHER" id="PTHR43214:SF24">
    <property type="entry name" value="TRANSCRIPTIONAL REGULATORY PROTEIN NARL-RELATED"/>
    <property type="match status" value="1"/>
</dbReference>
<feature type="domain" description="Response regulatory" evidence="7">
    <location>
        <begin position="6"/>
        <end position="122"/>
    </location>
</feature>
<proteinExistence type="predicted"/>
<dbReference type="InterPro" id="IPR001789">
    <property type="entry name" value="Sig_transdc_resp-reg_receiver"/>
</dbReference>
<dbReference type="InterPro" id="IPR039420">
    <property type="entry name" value="WalR-like"/>
</dbReference>
<dbReference type="SMART" id="SM00421">
    <property type="entry name" value="HTH_LUXR"/>
    <property type="match status" value="1"/>
</dbReference>
<keyword evidence="9" id="KW-1185">Reference proteome</keyword>
<evidence type="ECO:0000259" key="7">
    <source>
        <dbReference type="PROSITE" id="PS50110"/>
    </source>
</evidence>
<dbReference type="PROSITE" id="PS50043">
    <property type="entry name" value="HTH_LUXR_2"/>
    <property type="match status" value="1"/>
</dbReference>
<dbReference type="PROSITE" id="PS00622">
    <property type="entry name" value="HTH_LUXR_1"/>
    <property type="match status" value="1"/>
</dbReference>
<feature type="modified residue" description="4-aspartylphosphate" evidence="5">
    <location>
        <position position="57"/>
    </location>
</feature>
<dbReference type="SUPFAM" id="SSF52172">
    <property type="entry name" value="CheY-like"/>
    <property type="match status" value="1"/>
</dbReference>
<name>A0ABY2E716_9MICO</name>
<feature type="domain" description="HTH luxR-type" evidence="6">
    <location>
        <begin position="152"/>
        <end position="217"/>
    </location>
</feature>
<dbReference type="PRINTS" id="PR00038">
    <property type="entry name" value="HTHLUXR"/>
</dbReference>
<evidence type="ECO:0000313" key="8">
    <source>
        <dbReference type="EMBL" id="TDE95068.1"/>
    </source>
</evidence>
<dbReference type="EMBL" id="SMNA01000004">
    <property type="protein sequence ID" value="TDE95068.1"/>
    <property type="molecule type" value="Genomic_DNA"/>
</dbReference>
<dbReference type="Pfam" id="PF00072">
    <property type="entry name" value="Response_reg"/>
    <property type="match status" value="1"/>
</dbReference>
<dbReference type="SUPFAM" id="SSF46894">
    <property type="entry name" value="C-terminal effector domain of the bipartite response regulators"/>
    <property type="match status" value="1"/>
</dbReference>
<evidence type="ECO:0000256" key="1">
    <source>
        <dbReference type="ARBA" id="ARBA00022553"/>
    </source>
</evidence>
<evidence type="ECO:0000256" key="3">
    <source>
        <dbReference type="ARBA" id="ARBA00023125"/>
    </source>
</evidence>
<dbReference type="PROSITE" id="PS50110">
    <property type="entry name" value="RESPONSE_REGULATORY"/>
    <property type="match status" value="1"/>
</dbReference>
<comment type="caution">
    <text evidence="8">The sequence shown here is derived from an EMBL/GenBank/DDBJ whole genome shotgun (WGS) entry which is preliminary data.</text>
</comment>
<dbReference type="InterPro" id="IPR011006">
    <property type="entry name" value="CheY-like_superfamily"/>
</dbReference>
<gene>
    <name evidence="8" type="ORF">EXU48_09895</name>
</gene>
<organism evidence="8 9">
    <name type="scientific">Occultella glacieicola</name>
    <dbReference type="NCBI Taxonomy" id="2518684"/>
    <lineage>
        <taxon>Bacteria</taxon>
        <taxon>Bacillati</taxon>
        <taxon>Actinomycetota</taxon>
        <taxon>Actinomycetes</taxon>
        <taxon>Micrococcales</taxon>
        <taxon>Ruaniaceae</taxon>
        <taxon>Occultella</taxon>
    </lineage>
</organism>